<organism evidence="2 3">
    <name type="scientific">Kribbella albertanoniae</name>
    <dbReference type="NCBI Taxonomy" id="1266829"/>
    <lineage>
        <taxon>Bacteria</taxon>
        <taxon>Bacillati</taxon>
        <taxon>Actinomycetota</taxon>
        <taxon>Actinomycetes</taxon>
        <taxon>Propionibacteriales</taxon>
        <taxon>Kribbellaceae</taxon>
        <taxon>Kribbella</taxon>
    </lineage>
</organism>
<name>A0A4R4Q3H9_9ACTN</name>
<evidence type="ECO:0008006" key="4">
    <source>
        <dbReference type="Google" id="ProtNLM"/>
    </source>
</evidence>
<feature type="region of interest" description="Disordered" evidence="1">
    <location>
        <begin position="1"/>
        <end position="37"/>
    </location>
</feature>
<accession>A0A4R4Q3H9</accession>
<reference evidence="2 3" key="1">
    <citation type="submission" date="2019-03" db="EMBL/GenBank/DDBJ databases">
        <title>Draft genome sequences of novel Actinobacteria.</title>
        <authorList>
            <person name="Sahin N."/>
            <person name="Ay H."/>
            <person name="Saygin H."/>
        </authorList>
    </citation>
    <scope>NUCLEOTIDE SEQUENCE [LARGE SCALE GENOMIC DNA]</scope>
    <source>
        <strain evidence="2 3">JCM 30547</strain>
    </source>
</reference>
<comment type="caution">
    <text evidence="2">The sequence shown here is derived from an EMBL/GenBank/DDBJ whole genome shotgun (WGS) entry which is preliminary data.</text>
</comment>
<evidence type="ECO:0000313" key="2">
    <source>
        <dbReference type="EMBL" id="TDC29598.1"/>
    </source>
</evidence>
<dbReference type="AlphaFoldDB" id="A0A4R4Q3H9"/>
<evidence type="ECO:0000313" key="3">
    <source>
        <dbReference type="Proteomes" id="UP000295075"/>
    </source>
</evidence>
<evidence type="ECO:0000256" key="1">
    <source>
        <dbReference type="SAM" id="MobiDB-lite"/>
    </source>
</evidence>
<sequence length="105" mass="11853">MNQMNEELPRPEAELESLADYYDTHDTGSEMADGEWVEPPMVTTSLRLPKPLVDALKVEAGQQHIRHTALMRKVLAAYVSGDAIQPAEIIDRLERIERLLDRKAG</sequence>
<dbReference type="EMBL" id="SMKA01000057">
    <property type="protein sequence ID" value="TDC29598.1"/>
    <property type="molecule type" value="Genomic_DNA"/>
</dbReference>
<dbReference type="RefSeq" id="WP_132407147.1">
    <property type="nucleotide sequence ID" value="NZ_SMKA01000057.1"/>
</dbReference>
<keyword evidence="3" id="KW-1185">Reference proteome</keyword>
<dbReference type="OrthoDB" id="4827715at2"/>
<proteinExistence type="predicted"/>
<protein>
    <recommendedName>
        <fullName evidence="4">Ribbon-helix-helix protein, CopG family</fullName>
    </recommendedName>
</protein>
<gene>
    <name evidence="2" type="ORF">E1261_15400</name>
</gene>
<dbReference type="Proteomes" id="UP000295075">
    <property type="component" value="Unassembled WGS sequence"/>
</dbReference>